<dbReference type="RefSeq" id="XP_037223856.1">
    <property type="nucleotide sequence ID" value="XM_037358761.1"/>
</dbReference>
<protein>
    <submittedName>
        <fullName evidence="1">F-box domain-containing protein</fullName>
    </submittedName>
</protein>
<dbReference type="SUPFAM" id="SSF52047">
    <property type="entry name" value="RNI-like"/>
    <property type="match status" value="1"/>
</dbReference>
<reference evidence="1" key="1">
    <citation type="submission" date="2020-05" db="EMBL/GenBank/DDBJ databases">
        <title>Mycena genomes resolve the evolution of fungal bioluminescence.</title>
        <authorList>
            <person name="Tsai I.J."/>
        </authorList>
    </citation>
    <scope>NUCLEOTIDE SEQUENCE</scope>
    <source>
        <strain evidence="1">171206Taipei</strain>
    </source>
</reference>
<sequence length="531" mass="60174">MESLFTSKLDTSYVPTDAEIRQIQSNLAPLILEMASLDEQLAVLLQRREELETYIEAHQGFISVSRRLPQDILEEIFVACLPTTRHCAAVVVEAPLLLTHVCSSWRTIALALPRLWASLHVSFSYFAGYTDRTHVLAEWLQRSGSCGLALSFCAEFPPGSRIDYENVTEEHLELMIRILADQAHRWQHLQLHNMLESTGHLLFAHPTPMLRSLEVEYWELPALEENKGLLQTVESLSFPEFYLEGHDVWSMGINWAILTHLNVGRTHNQDRDDAGLTLVDALEILKLCTRLQDLRLQAPRAVSGASWPMLAEPLPELRTLLITYELHGEDITIDESFWQRLPMLPNLERLALYWADQSSPQAVDDLLRKTSKLWWLSMTLRLEDPPNSDDEDDPTTSPPPETTNTIHTFVALLQCLGSGVVCPDLKTLCLANCSIPLAPALIDAFLTTRITRFRHLEIAYNITDPDGDYGPFPEERLDYYDECGVEFETSHPTNPGKYKHILSDDQVRAGAEGRRVIPFAGPDDEGDEDDE</sequence>
<gene>
    <name evidence="1" type="ORF">MIND_00185000</name>
</gene>
<dbReference type="Gene3D" id="3.80.10.10">
    <property type="entry name" value="Ribonuclease Inhibitor"/>
    <property type="match status" value="1"/>
</dbReference>
<accession>A0A8H6WED9</accession>
<proteinExistence type="predicted"/>
<dbReference type="GeneID" id="59341277"/>
<dbReference type="PANTHER" id="PTHR38926:SF5">
    <property type="entry name" value="F-BOX AND LEUCINE-RICH REPEAT PROTEIN 6"/>
    <property type="match status" value="1"/>
</dbReference>
<evidence type="ECO:0000313" key="2">
    <source>
        <dbReference type="Proteomes" id="UP000636479"/>
    </source>
</evidence>
<keyword evidence="2" id="KW-1185">Reference proteome</keyword>
<dbReference type="PANTHER" id="PTHR38926">
    <property type="entry name" value="F-BOX DOMAIN CONTAINING PROTEIN, EXPRESSED"/>
    <property type="match status" value="1"/>
</dbReference>
<dbReference type="AlphaFoldDB" id="A0A8H6WED9"/>
<organism evidence="1 2">
    <name type="scientific">Mycena indigotica</name>
    <dbReference type="NCBI Taxonomy" id="2126181"/>
    <lineage>
        <taxon>Eukaryota</taxon>
        <taxon>Fungi</taxon>
        <taxon>Dikarya</taxon>
        <taxon>Basidiomycota</taxon>
        <taxon>Agaricomycotina</taxon>
        <taxon>Agaricomycetes</taxon>
        <taxon>Agaricomycetidae</taxon>
        <taxon>Agaricales</taxon>
        <taxon>Marasmiineae</taxon>
        <taxon>Mycenaceae</taxon>
        <taxon>Mycena</taxon>
    </lineage>
</organism>
<dbReference type="OrthoDB" id="3221235at2759"/>
<dbReference type="Proteomes" id="UP000636479">
    <property type="component" value="Unassembled WGS sequence"/>
</dbReference>
<dbReference type="EMBL" id="JACAZF010000002">
    <property type="protein sequence ID" value="KAF7311748.1"/>
    <property type="molecule type" value="Genomic_DNA"/>
</dbReference>
<dbReference type="InterPro" id="IPR032675">
    <property type="entry name" value="LRR_dom_sf"/>
</dbReference>
<evidence type="ECO:0000313" key="1">
    <source>
        <dbReference type="EMBL" id="KAF7311748.1"/>
    </source>
</evidence>
<name>A0A8H6WED9_9AGAR</name>
<comment type="caution">
    <text evidence="1">The sequence shown here is derived from an EMBL/GenBank/DDBJ whole genome shotgun (WGS) entry which is preliminary data.</text>
</comment>